<organism evidence="2 3">
    <name type="scientific">Rhizophagus irregularis</name>
    <dbReference type="NCBI Taxonomy" id="588596"/>
    <lineage>
        <taxon>Eukaryota</taxon>
        <taxon>Fungi</taxon>
        <taxon>Fungi incertae sedis</taxon>
        <taxon>Mucoromycota</taxon>
        <taxon>Glomeromycotina</taxon>
        <taxon>Glomeromycetes</taxon>
        <taxon>Glomerales</taxon>
        <taxon>Glomeraceae</taxon>
        <taxon>Rhizophagus</taxon>
    </lineage>
</organism>
<feature type="compositionally biased region" description="Polar residues" evidence="1">
    <location>
        <begin position="27"/>
        <end position="38"/>
    </location>
</feature>
<reference evidence="2 3" key="1">
    <citation type="submission" date="2016-04" db="EMBL/GenBank/DDBJ databases">
        <title>Genome analyses suggest a sexual origin of heterokaryosis in a supposedly ancient asexual fungus.</title>
        <authorList>
            <person name="Ropars J."/>
            <person name="Sedzielewska K."/>
            <person name="Noel J."/>
            <person name="Charron P."/>
            <person name="Farinelli L."/>
            <person name="Marton T."/>
            <person name="Kruger M."/>
            <person name="Pelin A."/>
            <person name="Brachmann A."/>
            <person name="Corradi N."/>
        </authorList>
    </citation>
    <scope>NUCLEOTIDE SEQUENCE [LARGE SCALE GENOMIC DNA]</scope>
    <source>
        <strain evidence="2 3">A5</strain>
    </source>
</reference>
<comment type="caution">
    <text evidence="2">The sequence shown here is derived from an EMBL/GenBank/DDBJ whole genome shotgun (WGS) entry which is preliminary data.</text>
</comment>
<feature type="compositionally biased region" description="Basic and acidic residues" evidence="1">
    <location>
        <begin position="39"/>
        <end position="66"/>
    </location>
</feature>
<dbReference type="VEuPathDB" id="FungiDB:RhiirA1_467263"/>
<feature type="compositionally biased region" description="Basic residues" evidence="1">
    <location>
        <begin position="81"/>
        <end position="90"/>
    </location>
</feature>
<dbReference type="Proteomes" id="UP000232722">
    <property type="component" value="Unassembled WGS sequence"/>
</dbReference>
<gene>
    <name evidence="2" type="ORF">RhiirA5_421798</name>
</gene>
<evidence type="ECO:0000256" key="1">
    <source>
        <dbReference type="SAM" id="MobiDB-lite"/>
    </source>
</evidence>
<protein>
    <submittedName>
        <fullName evidence="2">Uncharacterized protein</fullName>
    </submittedName>
</protein>
<sequence>MNYILKKEVKSTSYFYYFFRFIKSFDDTITNNPSNKTSNDVKNDKDNGVNKDNSIDKDNGINKDNGEGNSNGLSNNEGSQKVKHWAQYRKDKKRLHKGELLSVKENLRLFERPPEGLPTY</sequence>
<feature type="compositionally biased region" description="Low complexity" evidence="1">
    <location>
        <begin position="67"/>
        <end position="79"/>
    </location>
</feature>
<name>A0A2N0PD65_9GLOM</name>
<evidence type="ECO:0000313" key="2">
    <source>
        <dbReference type="EMBL" id="PKC04766.1"/>
    </source>
</evidence>
<proteinExistence type="predicted"/>
<accession>A0A2N0PD65</accession>
<feature type="region of interest" description="Disordered" evidence="1">
    <location>
        <begin position="27"/>
        <end position="90"/>
    </location>
</feature>
<reference evidence="2 3" key="2">
    <citation type="submission" date="2017-09" db="EMBL/GenBank/DDBJ databases">
        <title>Extensive intraspecific genome diversity in a model arbuscular mycorrhizal fungus.</title>
        <authorList>
            <person name="Chen E.C."/>
            <person name="Morin E."/>
            <person name="Beaudet D."/>
            <person name="Noel J."/>
            <person name="Ndikumana S."/>
            <person name="Charron P."/>
            <person name="St-Onge C."/>
            <person name="Giorgi J."/>
            <person name="Grigoriev I.V."/>
            <person name="Roux C."/>
            <person name="Martin F.M."/>
            <person name="Corradi N."/>
        </authorList>
    </citation>
    <scope>NUCLEOTIDE SEQUENCE [LARGE SCALE GENOMIC DNA]</scope>
    <source>
        <strain evidence="2 3">A5</strain>
    </source>
</reference>
<evidence type="ECO:0000313" key="3">
    <source>
        <dbReference type="Proteomes" id="UP000232722"/>
    </source>
</evidence>
<dbReference type="EMBL" id="LLXJ01000960">
    <property type="protein sequence ID" value="PKC04766.1"/>
    <property type="molecule type" value="Genomic_DNA"/>
</dbReference>
<dbReference type="AlphaFoldDB" id="A0A2N0PD65"/>